<protein>
    <submittedName>
        <fullName evidence="1">Uncharacterized protein</fullName>
    </submittedName>
</protein>
<keyword evidence="2" id="KW-1185">Reference proteome</keyword>
<proteinExistence type="predicted"/>
<organism evidence="1 2">
    <name type="scientific">Janthinobacterium svalbardensis</name>
    <dbReference type="NCBI Taxonomy" id="368607"/>
    <lineage>
        <taxon>Bacteria</taxon>
        <taxon>Pseudomonadati</taxon>
        <taxon>Pseudomonadota</taxon>
        <taxon>Betaproteobacteria</taxon>
        <taxon>Burkholderiales</taxon>
        <taxon>Oxalobacteraceae</taxon>
        <taxon>Janthinobacterium</taxon>
    </lineage>
</organism>
<evidence type="ECO:0000313" key="1">
    <source>
        <dbReference type="EMBL" id="ATD61119.1"/>
    </source>
</evidence>
<dbReference type="KEGG" id="jsv:CNX70_13800"/>
<sequence>MPSVWKPGMKATISMHILKNGKPIRVEKIVSVPRYNSSDVGRFVVHFLHDGSLKVFVTKYSLGHRKYPLSGKEAELEPGVPLEIIWE</sequence>
<gene>
    <name evidence="1" type="ORF">CNX70_13800</name>
</gene>
<dbReference type="Proteomes" id="UP000218437">
    <property type="component" value="Chromosome"/>
</dbReference>
<name>A0A290WW42_9BURK</name>
<dbReference type="EMBL" id="CP023422">
    <property type="protein sequence ID" value="ATD61119.1"/>
    <property type="molecule type" value="Genomic_DNA"/>
</dbReference>
<evidence type="ECO:0000313" key="2">
    <source>
        <dbReference type="Proteomes" id="UP000218437"/>
    </source>
</evidence>
<accession>A0A290WW42</accession>
<dbReference type="InterPro" id="IPR021733">
    <property type="entry name" value="DUF3304"/>
</dbReference>
<dbReference type="Pfam" id="PF11745">
    <property type="entry name" value="DUF3304"/>
    <property type="match status" value="1"/>
</dbReference>
<reference evidence="1 2" key="1">
    <citation type="submission" date="2017-09" db="EMBL/GenBank/DDBJ databases">
        <title>Complete genome sequence of Janthinobacterium svalbardensis PAMC 27463.</title>
        <authorList>
            <person name="Cho Y.-J."/>
            <person name="Cho A."/>
            <person name="Kim O.-S."/>
            <person name="Lee J.-I."/>
        </authorList>
    </citation>
    <scope>NUCLEOTIDE SEQUENCE [LARGE SCALE GENOMIC DNA]</scope>
    <source>
        <strain evidence="1 2">PAMC 27463</strain>
    </source>
</reference>
<dbReference type="AlphaFoldDB" id="A0A290WW42"/>